<sequence length="43" mass="5189">MSDKPLHEEKPPLFPSWTYWYVLVVAWLVVLIILFYLFTKAFS</sequence>
<dbReference type="Proteomes" id="UP000249819">
    <property type="component" value="Unassembled WGS sequence"/>
</dbReference>
<keyword evidence="1" id="KW-1133">Transmembrane helix</keyword>
<proteinExistence type="predicted"/>
<name>A0A327W2N1_9BACT</name>
<dbReference type="EMBL" id="QLMA01000006">
    <property type="protein sequence ID" value="RAJ79208.1"/>
    <property type="molecule type" value="Genomic_DNA"/>
</dbReference>
<comment type="caution">
    <text evidence="2">The sequence shown here is derived from an EMBL/GenBank/DDBJ whole genome shotgun (WGS) entry which is preliminary data.</text>
</comment>
<evidence type="ECO:0000256" key="1">
    <source>
        <dbReference type="SAM" id="Phobius"/>
    </source>
</evidence>
<dbReference type="RefSeq" id="WP_262511904.1">
    <property type="nucleotide sequence ID" value="NZ_QLMA01000006.1"/>
</dbReference>
<keyword evidence="1" id="KW-0812">Transmembrane</keyword>
<keyword evidence="3" id="KW-1185">Reference proteome</keyword>
<accession>A0A327W2N1</accession>
<reference evidence="2 3" key="1">
    <citation type="submission" date="2018-06" db="EMBL/GenBank/DDBJ databases">
        <title>Genomic Encyclopedia of Archaeal and Bacterial Type Strains, Phase II (KMG-II): from individual species to whole genera.</title>
        <authorList>
            <person name="Goeker M."/>
        </authorList>
    </citation>
    <scope>NUCLEOTIDE SEQUENCE [LARGE SCALE GENOMIC DNA]</scope>
    <source>
        <strain evidence="2 3">DSM 29821</strain>
    </source>
</reference>
<evidence type="ECO:0000313" key="2">
    <source>
        <dbReference type="EMBL" id="RAJ79208.1"/>
    </source>
</evidence>
<organism evidence="2 3">
    <name type="scientific">Chitinophaga dinghuensis</name>
    <dbReference type="NCBI Taxonomy" id="1539050"/>
    <lineage>
        <taxon>Bacteria</taxon>
        <taxon>Pseudomonadati</taxon>
        <taxon>Bacteroidota</taxon>
        <taxon>Chitinophagia</taxon>
        <taxon>Chitinophagales</taxon>
        <taxon>Chitinophagaceae</taxon>
        <taxon>Chitinophaga</taxon>
    </lineage>
</organism>
<evidence type="ECO:0000313" key="3">
    <source>
        <dbReference type="Proteomes" id="UP000249819"/>
    </source>
</evidence>
<dbReference type="AlphaFoldDB" id="A0A327W2N1"/>
<keyword evidence="1" id="KW-0472">Membrane</keyword>
<protein>
    <submittedName>
        <fullName evidence="2">Uncharacterized protein</fullName>
    </submittedName>
</protein>
<gene>
    <name evidence="2" type="ORF">CLV59_106269</name>
</gene>
<feature type="transmembrane region" description="Helical" evidence="1">
    <location>
        <begin position="20"/>
        <end position="38"/>
    </location>
</feature>